<evidence type="ECO:0000259" key="3">
    <source>
        <dbReference type="Pfam" id="PF07883"/>
    </source>
</evidence>
<feature type="compositionally biased region" description="Polar residues" evidence="2">
    <location>
        <begin position="1"/>
        <end position="19"/>
    </location>
</feature>
<sequence>MQQIEPTTIPDLSQLSYNGNDAPPRENDAIQHVLRQDNSVSVRKALVHQQDEVHIHVYVLEPGGRIKSHYHTKNWDIFFVIEGEFEASHSRNGPSIRCGRHAMHLVPPGTIHEIVNASTTEPLKFLLIQSPSKKGYDFIRSDLPTLAMPVEVNLFSSRTA</sequence>
<dbReference type="AlphaFoldDB" id="A0A1M5XUU7"/>
<dbReference type="Gene3D" id="2.60.120.10">
    <property type="entry name" value="Jelly Rolls"/>
    <property type="match status" value="1"/>
</dbReference>
<dbReference type="SUPFAM" id="SSF51182">
    <property type="entry name" value="RmlC-like cupins"/>
    <property type="match status" value="1"/>
</dbReference>
<gene>
    <name evidence="4" type="ORF">SAMN05443248_7643</name>
</gene>
<dbReference type="InterPro" id="IPR014710">
    <property type="entry name" value="RmlC-like_jellyroll"/>
</dbReference>
<dbReference type="RefSeq" id="WP_079605808.1">
    <property type="nucleotide sequence ID" value="NZ_LT670817.1"/>
</dbReference>
<feature type="region of interest" description="Disordered" evidence="2">
    <location>
        <begin position="1"/>
        <end position="25"/>
    </location>
</feature>
<dbReference type="InterPro" id="IPR011051">
    <property type="entry name" value="RmlC_Cupin_sf"/>
</dbReference>
<evidence type="ECO:0000256" key="2">
    <source>
        <dbReference type="SAM" id="MobiDB-lite"/>
    </source>
</evidence>
<evidence type="ECO:0000313" key="4">
    <source>
        <dbReference type="EMBL" id="SHI03591.1"/>
    </source>
</evidence>
<name>A0A1M5XUU7_9BRAD</name>
<dbReference type="PANTHER" id="PTHR35848:SF6">
    <property type="entry name" value="CUPIN TYPE-2 DOMAIN-CONTAINING PROTEIN"/>
    <property type="match status" value="1"/>
</dbReference>
<dbReference type="OrthoDB" id="3620182at2"/>
<organism evidence="4 5">
    <name type="scientific">Bradyrhizobium erythrophlei</name>
    <dbReference type="NCBI Taxonomy" id="1437360"/>
    <lineage>
        <taxon>Bacteria</taxon>
        <taxon>Pseudomonadati</taxon>
        <taxon>Pseudomonadota</taxon>
        <taxon>Alphaproteobacteria</taxon>
        <taxon>Hyphomicrobiales</taxon>
        <taxon>Nitrobacteraceae</taxon>
        <taxon>Bradyrhizobium</taxon>
    </lineage>
</organism>
<feature type="domain" description="Cupin type-2" evidence="3">
    <location>
        <begin position="57"/>
        <end position="128"/>
    </location>
</feature>
<protein>
    <submittedName>
        <fullName evidence="4">Cupin domain-containing protein</fullName>
    </submittedName>
</protein>
<dbReference type="Pfam" id="PF07883">
    <property type="entry name" value="Cupin_2"/>
    <property type="match status" value="1"/>
</dbReference>
<evidence type="ECO:0000256" key="1">
    <source>
        <dbReference type="ARBA" id="ARBA00022723"/>
    </source>
</evidence>
<keyword evidence="1" id="KW-0479">Metal-binding</keyword>
<dbReference type="InterPro" id="IPR051610">
    <property type="entry name" value="GPI/OXD"/>
</dbReference>
<dbReference type="Proteomes" id="UP000189796">
    <property type="component" value="Chromosome I"/>
</dbReference>
<accession>A0A1M5XUU7</accession>
<evidence type="ECO:0000313" key="5">
    <source>
        <dbReference type="Proteomes" id="UP000189796"/>
    </source>
</evidence>
<dbReference type="EMBL" id="LT670817">
    <property type="protein sequence ID" value="SHI03591.1"/>
    <property type="molecule type" value="Genomic_DNA"/>
</dbReference>
<reference evidence="4 5" key="1">
    <citation type="submission" date="2016-11" db="EMBL/GenBank/DDBJ databases">
        <authorList>
            <person name="Jaros S."/>
            <person name="Januszkiewicz K."/>
            <person name="Wedrychowicz H."/>
        </authorList>
    </citation>
    <scope>NUCLEOTIDE SEQUENCE [LARGE SCALE GENOMIC DNA]</scope>
    <source>
        <strain evidence="4 5">GAS138</strain>
    </source>
</reference>
<proteinExistence type="predicted"/>
<dbReference type="GO" id="GO:0046872">
    <property type="term" value="F:metal ion binding"/>
    <property type="evidence" value="ECO:0007669"/>
    <property type="project" value="UniProtKB-KW"/>
</dbReference>
<dbReference type="PANTHER" id="PTHR35848">
    <property type="entry name" value="OXALATE-BINDING PROTEIN"/>
    <property type="match status" value="1"/>
</dbReference>
<dbReference type="InterPro" id="IPR013096">
    <property type="entry name" value="Cupin_2"/>
</dbReference>